<dbReference type="SUPFAM" id="SSF46689">
    <property type="entry name" value="Homeodomain-like"/>
    <property type="match status" value="1"/>
</dbReference>
<dbReference type="PANTHER" id="PTHR30055:SF148">
    <property type="entry name" value="TETR-FAMILY TRANSCRIPTIONAL REGULATOR"/>
    <property type="match status" value="1"/>
</dbReference>
<dbReference type="Gene3D" id="1.10.357.10">
    <property type="entry name" value="Tetracycline Repressor, domain 2"/>
    <property type="match status" value="1"/>
</dbReference>
<evidence type="ECO:0000256" key="1">
    <source>
        <dbReference type="ARBA" id="ARBA00023125"/>
    </source>
</evidence>
<dbReference type="InterPro" id="IPR009057">
    <property type="entry name" value="Homeodomain-like_sf"/>
</dbReference>
<name>F6FYV9_RALS8</name>
<dbReference type="GO" id="GO:0000976">
    <property type="term" value="F:transcription cis-regulatory region binding"/>
    <property type="evidence" value="ECO:0007669"/>
    <property type="project" value="TreeGrafter"/>
</dbReference>
<dbReference type="InterPro" id="IPR001647">
    <property type="entry name" value="HTH_TetR"/>
</dbReference>
<dbReference type="InterPro" id="IPR041479">
    <property type="entry name" value="TetR_CgmR_C"/>
</dbReference>
<dbReference type="Proteomes" id="UP000007953">
    <property type="component" value="Chromosome"/>
</dbReference>
<accession>F6FYV9</accession>
<dbReference type="EMBL" id="CP002819">
    <property type="protein sequence ID" value="AEG68192.1"/>
    <property type="molecule type" value="Genomic_DNA"/>
</dbReference>
<dbReference type="AlphaFoldDB" id="F6FYV9"/>
<dbReference type="Pfam" id="PF17937">
    <property type="entry name" value="TetR_C_28"/>
    <property type="match status" value="1"/>
</dbReference>
<feature type="DNA-binding region" description="H-T-H motif" evidence="2">
    <location>
        <begin position="88"/>
        <end position="107"/>
    </location>
</feature>
<sequence length="265" mass="28902">MPFLTDRVPKHRALRGGLVKWKPCHPLHEPTRRPGQPDRAGHCAAAPAAAPALNISMVDNTTRSERSRKAAIQAALAILARDGPGQLTFDAIARESGISKGGLMHQFPNKGAVLKALLEHQIEHFDRFTQGYLAAMGKDRPLANLSAQIATLRESITTPHSVAFAILPALVEEPELLAINRQMEAEAVKRIRAEATDPDLSLLRMEAAKGLALSALFGLSALSAQERDRLFERLLDDRQWPGSPEAKKPRTSRPAKKPASNAQNH</sequence>
<protein>
    <recommendedName>
        <fullName evidence="4">HTH tetR-type domain-containing protein</fullName>
    </recommendedName>
</protein>
<feature type="region of interest" description="Disordered" evidence="3">
    <location>
        <begin position="235"/>
        <end position="265"/>
    </location>
</feature>
<evidence type="ECO:0000313" key="6">
    <source>
        <dbReference type="Proteomes" id="UP000007953"/>
    </source>
</evidence>
<reference evidence="5 6" key="1">
    <citation type="journal article" date="2011" name="J. Bacteriol.">
        <title>Complete genome sequence of the plant pathogen Ralstonia solanacearum strain Po82.</title>
        <authorList>
            <person name="Xu J."/>
            <person name="Zheng H.J."/>
            <person name="Liu L."/>
            <person name="Pan Z.C."/>
            <person name="Prior P."/>
            <person name="Tang B."/>
            <person name="Xu J.S."/>
            <person name="Zhang H."/>
            <person name="Tian Q."/>
            <person name="Zhang L.Q."/>
            <person name="Feng J."/>
        </authorList>
    </citation>
    <scope>NUCLEOTIDE SEQUENCE [LARGE SCALE GENOMIC DNA]</scope>
    <source>
        <strain evidence="5 6">Po82</strain>
    </source>
</reference>
<gene>
    <name evidence="5" type="ordered locus">RSPO_c00891</name>
</gene>
<proteinExistence type="predicted"/>
<dbReference type="eggNOG" id="COG1309">
    <property type="taxonomic scope" value="Bacteria"/>
</dbReference>
<dbReference type="HOGENOM" id="CLU_091687_2_0_4"/>
<dbReference type="GO" id="GO:0003700">
    <property type="term" value="F:DNA-binding transcription factor activity"/>
    <property type="evidence" value="ECO:0007669"/>
    <property type="project" value="TreeGrafter"/>
</dbReference>
<dbReference type="Pfam" id="PF00440">
    <property type="entry name" value="TetR_N"/>
    <property type="match status" value="1"/>
</dbReference>
<keyword evidence="1 2" id="KW-0238">DNA-binding</keyword>
<dbReference type="PATRIC" id="fig|1031711.3.peg.873"/>
<dbReference type="PANTHER" id="PTHR30055">
    <property type="entry name" value="HTH-TYPE TRANSCRIPTIONAL REGULATOR RUTR"/>
    <property type="match status" value="1"/>
</dbReference>
<feature type="domain" description="HTH tetR-type" evidence="4">
    <location>
        <begin position="65"/>
        <end position="125"/>
    </location>
</feature>
<dbReference type="KEGG" id="rsn:RSPO_c00891"/>
<organism evidence="5 6">
    <name type="scientific">Ralstonia solanacearum (strain Po82)</name>
    <dbReference type="NCBI Taxonomy" id="1031711"/>
    <lineage>
        <taxon>Bacteria</taxon>
        <taxon>Pseudomonadati</taxon>
        <taxon>Pseudomonadota</taxon>
        <taxon>Betaproteobacteria</taxon>
        <taxon>Burkholderiales</taxon>
        <taxon>Burkholderiaceae</taxon>
        <taxon>Ralstonia</taxon>
        <taxon>Ralstonia solanacearum species complex</taxon>
    </lineage>
</organism>
<dbReference type="PROSITE" id="PS50977">
    <property type="entry name" value="HTH_TETR_2"/>
    <property type="match status" value="1"/>
</dbReference>
<evidence type="ECO:0000256" key="3">
    <source>
        <dbReference type="SAM" id="MobiDB-lite"/>
    </source>
</evidence>
<evidence type="ECO:0000256" key="2">
    <source>
        <dbReference type="PROSITE-ProRule" id="PRU00335"/>
    </source>
</evidence>
<evidence type="ECO:0000313" key="5">
    <source>
        <dbReference type="EMBL" id="AEG68192.1"/>
    </source>
</evidence>
<dbReference type="InterPro" id="IPR050109">
    <property type="entry name" value="HTH-type_TetR-like_transc_reg"/>
</dbReference>
<evidence type="ECO:0000259" key="4">
    <source>
        <dbReference type="PROSITE" id="PS50977"/>
    </source>
</evidence>